<protein>
    <recommendedName>
        <fullName evidence="3">TolC family protein</fullName>
    </recommendedName>
</protein>
<dbReference type="SUPFAM" id="SSF56954">
    <property type="entry name" value="Outer membrane efflux proteins (OEP)"/>
    <property type="match status" value="1"/>
</dbReference>
<sequence>MKTLDNLLLLYDRQIKTTDQALNLLYNSYSNSGREFEEVLRIQQQLLEFQKMKLKAMVAYQTSLAQINYVTAKTY</sequence>
<dbReference type="EMBL" id="VORW01000002">
    <property type="protein sequence ID" value="TXE13514.1"/>
    <property type="molecule type" value="Genomic_DNA"/>
</dbReference>
<dbReference type="Gene3D" id="1.20.1600.10">
    <property type="entry name" value="Outer membrane efflux proteins (OEP)"/>
    <property type="match status" value="1"/>
</dbReference>
<proteinExistence type="predicted"/>
<accession>A0A5C7AZB0</accession>
<organism evidence="1 2">
    <name type="scientific">Algoriphagus aquimarinus</name>
    <dbReference type="NCBI Taxonomy" id="237018"/>
    <lineage>
        <taxon>Bacteria</taxon>
        <taxon>Pseudomonadati</taxon>
        <taxon>Bacteroidota</taxon>
        <taxon>Cytophagia</taxon>
        <taxon>Cytophagales</taxon>
        <taxon>Cyclobacteriaceae</taxon>
        <taxon>Algoriphagus</taxon>
    </lineage>
</organism>
<evidence type="ECO:0000313" key="2">
    <source>
        <dbReference type="Proteomes" id="UP000321935"/>
    </source>
</evidence>
<dbReference type="AlphaFoldDB" id="A0A5C7AZB0"/>
<evidence type="ECO:0000313" key="1">
    <source>
        <dbReference type="EMBL" id="TXE13514.1"/>
    </source>
</evidence>
<name>A0A5C7AZB0_9BACT</name>
<evidence type="ECO:0008006" key="3">
    <source>
        <dbReference type="Google" id="ProtNLM"/>
    </source>
</evidence>
<dbReference type="RefSeq" id="WP_146915688.1">
    <property type="nucleotide sequence ID" value="NZ_VORW01000002.1"/>
</dbReference>
<comment type="caution">
    <text evidence="1">The sequence shown here is derived from an EMBL/GenBank/DDBJ whole genome shotgun (WGS) entry which is preliminary data.</text>
</comment>
<dbReference type="OrthoDB" id="1680428at2"/>
<reference evidence="1 2" key="1">
    <citation type="submission" date="2019-08" db="EMBL/GenBank/DDBJ databases">
        <title>Genomes sequence of Algoriphagus aquimarinus ACAM450.</title>
        <authorList>
            <person name="Bowman J.P."/>
        </authorList>
    </citation>
    <scope>NUCLEOTIDE SEQUENCE [LARGE SCALE GENOMIC DNA]</scope>
    <source>
        <strain evidence="1 2">ACAM 450</strain>
    </source>
</reference>
<dbReference type="Proteomes" id="UP000321935">
    <property type="component" value="Unassembled WGS sequence"/>
</dbReference>
<gene>
    <name evidence="1" type="ORF">ESV85_05945</name>
</gene>